<dbReference type="Pfam" id="PF07690">
    <property type="entry name" value="MFS_1"/>
    <property type="match status" value="1"/>
</dbReference>
<evidence type="ECO:0000259" key="11">
    <source>
        <dbReference type="PROSITE" id="PS50850"/>
    </source>
</evidence>
<name>A0ABX6QJE6_9HYPH</name>
<comment type="similarity">
    <text evidence="3 10">Belongs to the major facilitator superfamily. Bcr/CmlA family.</text>
</comment>
<reference evidence="12 13" key="1">
    <citation type="submission" date="2020-06" db="EMBL/GenBank/DDBJ databases">
        <title>Genome sequence of Rhizobium sp strain ADMK78.</title>
        <authorList>
            <person name="Rahi P."/>
        </authorList>
    </citation>
    <scope>NUCLEOTIDE SEQUENCE [LARGE SCALE GENOMIC DNA]</scope>
    <source>
        <strain evidence="12 13">ADMK78</strain>
    </source>
</reference>
<evidence type="ECO:0000256" key="8">
    <source>
        <dbReference type="ARBA" id="ARBA00022989"/>
    </source>
</evidence>
<keyword evidence="9 10" id="KW-0472">Membrane</keyword>
<evidence type="ECO:0000256" key="9">
    <source>
        <dbReference type="ARBA" id="ARBA00023136"/>
    </source>
</evidence>
<dbReference type="Gene3D" id="1.20.1720.10">
    <property type="entry name" value="Multidrug resistance protein D"/>
    <property type="match status" value="1"/>
</dbReference>
<dbReference type="CDD" id="cd17320">
    <property type="entry name" value="MFS_MdfA_MDR_like"/>
    <property type="match status" value="1"/>
</dbReference>
<evidence type="ECO:0000256" key="3">
    <source>
        <dbReference type="ARBA" id="ARBA00006236"/>
    </source>
</evidence>
<feature type="transmembrane region" description="Helical" evidence="10">
    <location>
        <begin position="308"/>
        <end position="327"/>
    </location>
</feature>
<dbReference type="NCBIfam" id="TIGR00710">
    <property type="entry name" value="efflux_Bcr_CflA"/>
    <property type="match status" value="1"/>
</dbReference>
<comment type="similarity">
    <text evidence="4">Belongs to the major facilitator superfamily. TCR/Tet family.</text>
</comment>
<evidence type="ECO:0000256" key="1">
    <source>
        <dbReference type="ARBA" id="ARBA00003279"/>
    </source>
</evidence>
<feature type="transmembrane region" description="Helical" evidence="10">
    <location>
        <begin position="49"/>
        <end position="65"/>
    </location>
</feature>
<keyword evidence="10" id="KW-0997">Cell inner membrane</keyword>
<evidence type="ECO:0000256" key="10">
    <source>
        <dbReference type="RuleBase" id="RU365088"/>
    </source>
</evidence>
<evidence type="ECO:0000256" key="7">
    <source>
        <dbReference type="ARBA" id="ARBA00022692"/>
    </source>
</evidence>
<comment type="function">
    <text evidence="1">Resistance to tetracycline by an active tetracycline efflux. This is an energy-dependent process that decreases the accumulation of the antibiotic in whole cells. This protein functions as a metal-tetracycline/H(+) antiporter.</text>
</comment>
<dbReference type="PROSITE" id="PS50850">
    <property type="entry name" value="MFS"/>
    <property type="match status" value="1"/>
</dbReference>
<protein>
    <recommendedName>
        <fullName evidence="10">Bcr/CflA family efflux transporter</fullName>
    </recommendedName>
</protein>
<feature type="transmembrane region" description="Helical" evidence="10">
    <location>
        <begin position="135"/>
        <end position="159"/>
    </location>
</feature>
<feature type="transmembrane region" description="Helical" evidence="10">
    <location>
        <begin position="339"/>
        <end position="362"/>
    </location>
</feature>
<evidence type="ECO:0000313" key="12">
    <source>
        <dbReference type="EMBL" id="QLF68683.1"/>
    </source>
</evidence>
<dbReference type="PRINTS" id="PR01035">
    <property type="entry name" value="TCRTETA"/>
</dbReference>
<dbReference type="InterPro" id="IPR036259">
    <property type="entry name" value="MFS_trans_sf"/>
</dbReference>
<dbReference type="PANTHER" id="PTHR23502:SF132">
    <property type="entry name" value="POLYAMINE TRANSPORTER 2-RELATED"/>
    <property type="match status" value="1"/>
</dbReference>
<evidence type="ECO:0000313" key="13">
    <source>
        <dbReference type="Proteomes" id="UP000308530"/>
    </source>
</evidence>
<dbReference type="RefSeq" id="WP_138287168.1">
    <property type="nucleotide sequence ID" value="NZ_CP058350.1"/>
</dbReference>
<evidence type="ECO:0000256" key="2">
    <source>
        <dbReference type="ARBA" id="ARBA00004651"/>
    </source>
</evidence>
<sequence>MSQALMSERRTAFIGALLTTLGPISMAIYTPAMPQLVEAFGTTESAIKMSLSLFFAGFAVAQLAAGPLSDGIGRRNATLGFLLIYLFGSVVASLATTVEWLLAGRLIQGVGASVGVTVSRAIVRDQFTGPEAARILNLIGIMLAIGPAAGPTLGGLALVTAGWQAVFLLMVGFGLLSAVAVLLFLKETTKPDPALMKPKALAIAYSMLATDPRVLLPAFVLAGCVGALYAQATMLPFILIDRVGLTPPEFGIGMLMQSGFFFSGSLALRLLANRLGETGALRLGLWLAGGGGVIIAISTRLIEPTFLSIMGPVAVCSFGIAFVIPYITTAGLQPYPQIAGSAAALIGFIQMASGFLGGLSASVIGDPLAAFGTVIPIMEVSAVIAYLLHRKVARSTT</sequence>
<accession>A0ABX6QJE6</accession>
<keyword evidence="7 10" id="KW-0812">Transmembrane</keyword>
<comment type="caution">
    <text evidence="10">Lacks conserved residue(s) required for the propagation of feature annotation.</text>
</comment>
<evidence type="ECO:0000256" key="6">
    <source>
        <dbReference type="ARBA" id="ARBA00022475"/>
    </source>
</evidence>
<feature type="transmembrane region" description="Helical" evidence="10">
    <location>
        <begin position="368"/>
        <end position="388"/>
    </location>
</feature>
<dbReference type="SUPFAM" id="SSF103473">
    <property type="entry name" value="MFS general substrate transporter"/>
    <property type="match status" value="1"/>
</dbReference>
<dbReference type="InterPro" id="IPR011701">
    <property type="entry name" value="MFS"/>
</dbReference>
<dbReference type="Proteomes" id="UP000308530">
    <property type="component" value="Chromosome"/>
</dbReference>
<feature type="transmembrane region" description="Helical" evidence="10">
    <location>
        <begin position="214"/>
        <end position="238"/>
    </location>
</feature>
<dbReference type="InterPro" id="IPR005829">
    <property type="entry name" value="Sugar_transporter_CS"/>
</dbReference>
<feature type="transmembrane region" description="Helical" evidence="10">
    <location>
        <begin position="102"/>
        <end position="123"/>
    </location>
</feature>
<evidence type="ECO:0000256" key="5">
    <source>
        <dbReference type="ARBA" id="ARBA00022448"/>
    </source>
</evidence>
<keyword evidence="8 10" id="KW-1133">Transmembrane helix</keyword>
<dbReference type="InterPro" id="IPR001958">
    <property type="entry name" value="Tet-R_TetA/multi-R_MdtG-like"/>
</dbReference>
<keyword evidence="5 10" id="KW-0813">Transport</keyword>
<dbReference type="PROSITE" id="PS00216">
    <property type="entry name" value="SUGAR_TRANSPORT_1"/>
    <property type="match status" value="1"/>
</dbReference>
<feature type="transmembrane region" description="Helical" evidence="10">
    <location>
        <begin position="250"/>
        <end position="271"/>
    </location>
</feature>
<dbReference type="InterPro" id="IPR020846">
    <property type="entry name" value="MFS_dom"/>
</dbReference>
<keyword evidence="6" id="KW-1003">Cell membrane</keyword>
<proteinExistence type="inferred from homology"/>
<gene>
    <name evidence="12" type="ORF">FE840_003465</name>
</gene>
<feature type="transmembrane region" description="Helical" evidence="10">
    <location>
        <begin position="77"/>
        <end position="96"/>
    </location>
</feature>
<evidence type="ECO:0000256" key="4">
    <source>
        <dbReference type="ARBA" id="ARBA00007520"/>
    </source>
</evidence>
<organism evidence="12 13">
    <name type="scientific">Peteryoungia desertarenae</name>
    <dbReference type="NCBI Taxonomy" id="1813451"/>
    <lineage>
        <taxon>Bacteria</taxon>
        <taxon>Pseudomonadati</taxon>
        <taxon>Pseudomonadota</taxon>
        <taxon>Alphaproteobacteria</taxon>
        <taxon>Hyphomicrobiales</taxon>
        <taxon>Rhizobiaceae</taxon>
        <taxon>Peteryoungia</taxon>
    </lineage>
</organism>
<keyword evidence="13" id="KW-1185">Reference proteome</keyword>
<feature type="transmembrane region" description="Helical" evidence="10">
    <location>
        <begin position="165"/>
        <end position="185"/>
    </location>
</feature>
<dbReference type="PANTHER" id="PTHR23502">
    <property type="entry name" value="MAJOR FACILITATOR SUPERFAMILY"/>
    <property type="match status" value="1"/>
</dbReference>
<feature type="transmembrane region" description="Helical" evidence="10">
    <location>
        <begin position="283"/>
        <end position="302"/>
    </location>
</feature>
<dbReference type="EMBL" id="CP058350">
    <property type="protein sequence ID" value="QLF68683.1"/>
    <property type="molecule type" value="Genomic_DNA"/>
</dbReference>
<dbReference type="InterPro" id="IPR004812">
    <property type="entry name" value="Efflux_drug-R_Bcr/CmlA"/>
</dbReference>
<comment type="subcellular location">
    <subcellularLocation>
        <location evidence="10">Cell inner membrane</location>
        <topology evidence="10">Multi-pass membrane protein</topology>
    </subcellularLocation>
    <subcellularLocation>
        <location evidence="2">Cell membrane</location>
        <topology evidence="2">Multi-pass membrane protein</topology>
    </subcellularLocation>
</comment>
<feature type="domain" description="Major facilitator superfamily (MFS) profile" evidence="11">
    <location>
        <begin position="11"/>
        <end position="397"/>
    </location>
</feature>